<dbReference type="Proteomes" id="UP000034207">
    <property type="component" value="Unassembled WGS sequence"/>
</dbReference>
<evidence type="ECO:0000313" key="2">
    <source>
        <dbReference type="Proteomes" id="UP000034207"/>
    </source>
</evidence>
<protein>
    <submittedName>
        <fullName evidence="1">Uncharacterized protein</fullName>
    </submittedName>
</protein>
<dbReference type="STRING" id="1618345.UT18_C0001G0025"/>
<proteinExistence type="predicted"/>
<dbReference type="AlphaFoldDB" id="A0A0G0LU11"/>
<sequence>MAHLSKPEPSEIKFLFSTGSVFVDTQTGEKGILAAWVGLGGVTGLRKSSK</sequence>
<gene>
    <name evidence="1" type="ORF">UT18_C0001G0025</name>
</gene>
<dbReference type="EMBL" id="LBVV01000001">
    <property type="protein sequence ID" value="KKQ95438.1"/>
    <property type="molecule type" value="Genomic_DNA"/>
</dbReference>
<organism evidence="1 2">
    <name type="scientific">candidate division CPR2 bacterium GW2011_GWC2_39_10</name>
    <dbReference type="NCBI Taxonomy" id="1618345"/>
    <lineage>
        <taxon>Bacteria</taxon>
        <taxon>Bacteria division CPR2</taxon>
    </lineage>
</organism>
<comment type="caution">
    <text evidence="1">The sequence shown here is derived from an EMBL/GenBank/DDBJ whole genome shotgun (WGS) entry which is preliminary data.</text>
</comment>
<name>A0A0G0LU11_UNCC2</name>
<reference evidence="1 2" key="1">
    <citation type="journal article" date="2015" name="Nature">
        <title>rRNA introns, odd ribosomes, and small enigmatic genomes across a large radiation of phyla.</title>
        <authorList>
            <person name="Brown C.T."/>
            <person name="Hug L.A."/>
            <person name="Thomas B.C."/>
            <person name="Sharon I."/>
            <person name="Castelle C.J."/>
            <person name="Singh A."/>
            <person name="Wilkins M.J."/>
            <person name="Williams K.H."/>
            <person name="Banfield J.F."/>
        </authorList>
    </citation>
    <scope>NUCLEOTIDE SEQUENCE [LARGE SCALE GENOMIC DNA]</scope>
</reference>
<evidence type="ECO:0000313" key="1">
    <source>
        <dbReference type="EMBL" id="KKQ95438.1"/>
    </source>
</evidence>
<accession>A0A0G0LU11</accession>